<dbReference type="EMBL" id="JARGDH010000005">
    <property type="protein sequence ID" value="KAL0268212.1"/>
    <property type="molecule type" value="Genomic_DNA"/>
</dbReference>
<dbReference type="AlphaFoldDB" id="A0AAW2HEU9"/>
<name>A0AAW2HEU9_9NEOP</name>
<reference evidence="1" key="1">
    <citation type="journal article" date="2024" name="Gigascience">
        <title>Chromosome-level genome of the poultry shaft louse Menopon gallinae provides insight into the host-switching and adaptive evolution of parasitic lice.</title>
        <authorList>
            <person name="Xu Y."/>
            <person name="Ma L."/>
            <person name="Liu S."/>
            <person name="Liang Y."/>
            <person name="Liu Q."/>
            <person name="He Z."/>
            <person name="Tian L."/>
            <person name="Duan Y."/>
            <person name="Cai W."/>
            <person name="Li H."/>
            <person name="Song F."/>
        </authorList>
    </citation>
    <scope>NUCLEOTIDE SEQUENCE</scope>
    <source>
        <strain evidence="1">Cailab_2023a</strain>
    </source>
</reference>
<sequence>MVGGVMLCRHGLTSYCAVTDMKFTLAALVFLACRISLSVGKFTPETQNRFNRGVQTFDPTPHPNDSAAELTTLKPLPSTYTVVDWKRFYPFGERFRDANGTEAINTTATTEQSVKSTGPPENQLVYPVFIRVPIRVPLKAYPPKIIMPRTVRGAKSVIQYRYKLPPRYMMVKQIPSRRMFVAYYSKPQYKYKRHYKYVKPAYQKTGYHDLYKKSVYYPLRGTGYEVTEPKMEGAAYDPEAWKMVAAPVKDN</sequence>
<gene>
    <name evidence="1" type="ORF">PYX00_010238</name>
</gene>
<accession>A0AAW2HEU9</accession>
<comment type="caution">
    <text evidence="1">The sequence shown here is derived from an EMBL/GenBank/DDBJ whole genome shotgun (WGS) entry which is preliminary data.</text>
</comment>
<organism evidence="1">
    <name type="scientific">Menopon gallinae</name>
    <name type="common">poultry shaft louse</name>
    <dbReference type="NCBI Taxonomy" id="328185"/>
    <lineage>
        <taxon>Eukaryota</taxon>
        <taxon>Metazoa</taxon>
        <taxon>Ecdysozoa</taxon>
        <taxon>Arthropoda</taxon>
        <taxon>Hexapoda</taxon>
        <taxon>Insecta</taxon>
        <taxon>Pterygota</taxon>
        <taxon>Neoptera</taxon>
        <taxon>Paraneoptera</taxon>
        <taxon>Psocodea</taxon>
        <taxon>Troctomorpha</taxon>
        <taxon>Phthiraptera</taxon>
        <taxon>Amblycera</taxon>
        <taxon>Menoponidae</taxon>
        <taxon>Menopon</taxon>
    </lineage>
</organism>
<protein>
    <submittedName>
        <fullName evidence="1">Uncharacterized protein</fullName>
    </submittedName>
</protein>
<proteinExistence type="predicted"/>
<evidence type="ECO:0000313" key="1">
    <source>
        <dbReference type="EMBL" id="KAL0268212.1"/>
    </source>
</evidence>